<keyword evidence="1" id="KW-0472">Membrane</keyword>
<organism evidence="2 3">
    <name type="scientific">Aaosphaeria arxii CBS 175.79</name>
    <dbReference type="NCBI Taxonomy" id="1450172"/>
    <lineage>
        <taxon>Eukaryota</taxon>
        <taxon>Fungi</taxon>
        <taxon>Dikarya</taxon>
        <taxon>Ascomycota</taxon>
        <taxon>Pezizomycotina</taxon>
        <taxon>Dothideomycetes</taxon>
        <taxon>Pleosporomycetidae</taxon>
        <taxon>Pleosporales</taxon>
        <taxon>Pleosporales incertae sedis</taxon>
        <taxon>Aaosphaeria</taxon>
    </lineage>
</organism>
<dbReference type="RefSeq" id="XP_033387659.1">
    <property type="nucleotide sequence ID" value="XM_033527086.1"/>
</dbReference>
<accession>A0A6A5Y3D4</accession>
<gene>
    <name evidence="2" type="ORF">BU24DRAFT_418914</name>
</gene>
<dbReference type="AlphaFoldDB" id="A0A6A5Y3D4"/>
<evidence type="ECO:0000313" key="2">
    <source>
        <dbReference type="EMBL" id="KAF2019320.1"/>
    </source>
</evidence>
<dbReference type="GeneID" id="54284483"/>
<keyword evidence="3" id="KW-1185">Reference proteome</keyword>
<feature type="transmembrane region" description="Helical" evidence="1">
    <location>
        <begin position="47"/>
        <end position="66"/>
    </location>
</feature>
<evidence type="ECO:0000256" key="1">
    <source>
        <dbReference type="SAM" id="Phobius"/>
    </source>
</evidence>
<name>A0A6A5Y3D4_9PLEO</name>
<evidence type="ECO:0000313" key="3">
    <source>
        <dbReference type="Proteomes" id="UP000799778"/>
    </source>
</evidence>
<protein>
    <submittedName>
        <fullName evidence="2">Uncharacterized protein</fullName>
    </submittedName>
</protein>
<reference evidence="2" key="1">
    <citation type="journal article" date="2020" name="Stud. Mycol.">
        <title>101 Dothideomycetes genomes: a test case for predicting lifestyles and emergence of pathogens.</title>
        <authorList>
            <person name="Haridas S."/>
            <person name="Albert R."/>
            <person name="Binder M."/>
            <person name="Bloem J."/>
            <person name="Labutti K."/>
            <person name="Salamov A."/>
            <person name="Andreopoulos B."/>
            <person name="Baker S."/>
            <person name="Barry K."/>
            <person name="Bills G."/>
            <person name="Bluhm B."/>
            <person name="Cannon C."/>
            <person name="Castanera R."/>
            <person name="Culley D."/>
            <person name="Daum C."/>
            <person name="Ezra D."/>
            <person name="Gonzalez J."/>
            <person name="Henrissat B."/>
            <person name="Kuo A."/>
            <person name="Liang C."/>
            <person name="Lipzen A."/>
            <person name="Lutzoni F."/>
            <person name="Magnuson J."/>
            <person name="Mondo S."/>
            <person name="Nolan M."/>
            <person name="Ohm R."/>
            <person name="Pangilinan J."/>
            <person name="Park H.-J."/>
            <person name="Ramirez L."/>
            <person name="Alfaro M."/>
            <person name="Sun H."/>
            <person name="Tritt A."/>
            <person name="Yoshinaga Y."/>
            <person name="Zwiers L.-H."/>
            <person name="Turgeon B."/>
            <person name="Goodwin S."/>
            <person name="Spatafora J."/>
            <person name="Crous P."/>
            <person name="Grigoriev I."/>
        </authorList>
    </citation>
    <scope>NUCLEOTIDE SEQUENCE</scope>
    <source>
        <strain evidence="2">CBS 175.79</strain>
    </source>
</reference>
<proteinExistence type="predicted"/>
<dbReference type="EMBL" id="ML978067">
    <property type="protein sequence ID" value="KAF2019320.1"/>
    <property type="molecule type" value="Genomic_DNA"/>
</dbReference>
<keyword evidence="1" id="KW-0812">Transmembrane</keyword>
<dbReference type="Proteomes" id="UP000799778">
    <property type="component" value="Unassembled WGS sequence"/>
</dbReference>
<keyword evidence="1" id="KW-1133">Transmembrane helix</keyword>
<sequence>MADGRGSHPLSLLKRKEKKSITLLYTKSATGGRGEEMPRWNIRQESYAPLLCMLWYGMGGVVVWIGRAERKKGAS</sequence>